<dbReference type="STRING" id="1104324.P186_0735"/>
<sequence length="91" mass="10450">MWDVLRKVDGRGRIVIGREYAGRRLYVVKVGGGFFITPDRELAERVRSEGIRAVLDAYYKLLDVVGEPAPEEVERLVEEELWRGVSSTRRS</sequence>
<organism evidence="1 2">
    <name type="scientific">Pyrobaculum ferrireducens</name>
    <dbReference type="NCBI Taxonomy" id="1104324"/>
    <lineage>
        <taxon>Archaea</taxon>
        <taxon>Thermoproteota</taxon>
        <taxon>Thermoprotei</taxon>
        <taxon>Thermoproteales</taxon>
        <taxon>Thermoproteaceae</taxon>
        <taxon>Pyrobaculum</taxon>
    </lineage>
</organism>
<accession>G7VI91</accession>
<dbReference type="HOGENOM" id="CLU_2420169_0_0_2"/>
<proteinExistence type="predicted"/>
<dbReference type="KEGG" id="pyr:P186_0735"/>
<dbReference type="Proteomes" id="UP000005867">
    <property type="component" value="Chromosome"/>
</dbReference>
<reference evidence="1 2" key="1">
    <citation type="journal article" date="2012" name="J. Bacteriol.">
        <title>Complete genome sequence of strain 1860, a crenarchaeon of the genus pyrobaculum able to grow with various electron acceptors.</title>
        <authorList>
            <person name="Mardanov A.V."/>
            <person name="Gumerov V.M."/>
            <person name="Slobodkina G.B."/>
            <person name="Beletsky A.V."/>
            <person name="Bonch-Osmolovskaya E.A."/>
            <person name="Ravin N.V."/>
            <person name="Skryabin K.G."/>
        </authorList>
    </citation>
    <scope>NUCLEOTIDE SEQUENCE [LARGE SCALE GENOMIC DNA]</scope>
    <source>
        <strain evidence="1 2">1860</strain>
    </source>
</reference>
<dbReference type="BioCyc" id="PSP1104324:GJSN-721-MONOMER"/>
<evidence type="ECO:0008006" key="3">
    <source>
        <dbReference type="Google" id="ProtNLM"/>
    </source>
</evidence>
<dbReference type="eggNOG" id="arCOG07727">
    <property type="taxonomic scope" value="Archaea"/>
</dbReference>
<keyword evidence="2" id="KW-1185">Reference proteome</keyword>
<dbReference type="AlphaFoldDB" id="G7VI91"/>
<protein>
    <recommendedName>
        <fullName evidence="3">VapB-type antitoxin</fullName>
    </recommendedName>
</protein>
<name>G7VI91_9CREN</name>
<evidence type="ECO:0000313" key="1">
    <source>
        <dbReference type="EMBL" id="AET32183.1"/>
    </source>
</evidence>
<evidence type="ECO:0000313" key="2">
    <source>
        <dbReference type="Proteomes" id="UP000005867"/>
    </source>
</evidence>
<gene>
    <name evidence="1" type="ORF">P186_0735</name>
</gene>
<dbReference type="EMBL" id="CP003098">
    <property type="protein sequence ID" value="AET32183.1"/>
    <property type="molecule type" value="Genomic_DNA"/>
</dbReference>